<comment type="caution">
    <text evidence="1">The sequence shown here is derived from an EMBL/GenBank/DDBJ whole genome shotgun (WGS) entry which is preliminary data.</text>
</comment>
<evidence type="ECO:0000313" key="2">
    <source>
        <dbReference type="Proteomes" id="UP000037392"/>
    </source>
</evidence>
<proteinExistence type="predicted"/>
<reference evidence="1 2" key="1">
    <citation type="submission" date="2011-04" db="EMBL/GenBank/DDBJ databases">
        <title>The Genome Sequence of Clostridium citroniae WAL-19142.</title>
        <authorList>
            <consortium name="The Broad Institute Genome Sequencing Platform"/>
            <person name="Earl A."/>
            <person name="Ward D."/>
            <person name="Feldgarden M."/>
            <person name="Gevers D."/>
            <person name="Warren Y.A."/>
            <person name="Tyrrell K.L."/>
            <person name="Citron D.M."/>
            <person name="Goldstein E.J."/>
            <person name="Daigneault M."/>
            <person name="Allen-Vercoe E."/>
            <person name="Young S.K."/>
            <person name="Zeng Q."/>
            <person name="Gargeya S."/>
            <person name="Fitzgerald M."/>
            <person name="Haas B."/>
            <person name="Abouelleil A."/>
            <person name="Alvarado L."/>
            <person name="Arachchi H.M."/>
            <person name="Berlin A."/>
            <person name="Brown A."/>
            <person name="Chapman S.B."/>
            <person name="Chen Z."/>
            <person name="Dunbar C."/>
            <person name="Freedman E."/>
            <person name="Gearin G."/>
            <person name="Gellesch M."/>
            <person name="Goldberg J."/>
            <person name="Griggs A."/>
            <person name="Gujja S."/>
            <person name="Heilman E.R."/>
            <person name="Heiman D."/>
            <person name="Howarth C."/>
            <person name="Larson L."/>
            <person name="Lui A."/>
            <person name="MacDonald P.J."/>
            <person name="Mehta T."/>
            <person name="Montmayeur A."/>
            <person name="Murphy C."/>
            <person name="Neiman D."/>
            <person name="Pearson M."/>
            <person name="Priest M."/>
            <person name="Roberts A."/>
            <person name="Saif S."/>
            <person name="Shea T."/>
            <person name="Shenoy N."/>
            <person name="Sisk P."/>
            <person name="Stolte C."/>
            <person name="Sykes S."/>
            <person name="White J."/>
            <person name="Yandava C."/>
            <person name="Wortman J."/>
            <person name="Nusbaum C."/>
            <person name="Birren B."/>
        </authorList>
    </citation>
    <scope>NUCLEOTIDE SEQUENCE [LARGE SCALE GENOMIC DNA]</scope>
    <source>
        <strain evidence="1 2">WAL-19142</strain>
    </source>
</reference>
<dbReference type="PATRIC" id="fig|742734.4.peg.5254"/>
<dbReference type="Proteomes" id="UP000037392">
    <property type="component" value="Unassembled WGS sequence"/>
</dbReference>
<sequence length="72" mass="8719">MMNKKRVRETIFNLVDHWCSEKPIYRANLPWIRGQISFAYMIEAITLSEKEKMAQRLYEAKEDEHGNRFKDI</sequence>
<dbReference type="GeneID" id="93166928"/>
<protein>
    <submittedName>
        <fullName evidence="1">Uncharacterized protein</fullName>
    </submittedName>
</protein>
<accession>A0A0J9BPP8</accession>
<organism evidence="1 2">
    <name type="scientific">[Clostridium] citroniae WAL-19142</name>
    <dbReference type="NCBI Taxonomy" id="742734"/>
    <lineage>
        <taxon>Bacteria</taxon>
        <taxon>Bacillati</taxon>
        <taxon>Bacillota</taxon>
        <taxon>Clostridia</taxon>
        <taxon>Lachnospirales</taxon>
        <taxon>Lachnospiraceae</taxon>
        <taxon>Enterocloster</taxon>
    </lineage>
</organism>
<evidence type="ECO:0000313" key="1">
    <source>
        <dbReference type="EMBL" id="KMW14144.1"/>
    </source>
</evidence>
<dbReference type="EMBL" id="ADLK01000041">
    <property type="protein sequence ID" value="KMW14144.1"/>
    <property type="molecule type" value="Genomic_DNA"/>
</dbReference>
<gene>
    <name evidence="1" type="ORF">HMPREF9470_04906</name>
</gene>
<dbReference type="RefSeq" id="WP_048930951.1">
    <property type="nucleotide sequence ID" value="NZ_KQ235884.1"/>
</dbReference>
<name>A0A0J9BPP8_9FIRM</name>
<dbReference type="AlphaFoldDB" id="A0A0J9BPP8"/>